<evidence type="ECO:0000313" key="3">
    <source>
        <dbReference type="Proteomes" id="UP001317532"/>
    </source>
</evidence>
<dbReference type="InterPro" id="IPR009078">
    <property type="entry name" value="Ferritin-like_SF"/>
</dbReference>
<dbReference type="Proteomes" id="UP001317532">
    <property type="component" value="Chromosome"/>
</dbReference>
<dbReference type="AlphaFoldDB" id="A0AAN1XYE3"/>
<evidence type="ECO:0000256" key="1">
    <source>
        <dbReference type="SAM" id="MobiDB-lite"/>
    </source>
</evidence>
<reference evidence="2 3" key="1">
    <citation type="journal article" date="2022" name="ISME Commun">
        <title>Vulcanimicrobium alpinus gen. nov. sp. nov., the first cultivated representative of the candidate phylum 'Eremiobacterota', is a metabolically versatile aerobic anoxygenic phototroph.</title>
        <authorList>
            <person name="Yabe S."/>
            <person name="Muto K."/>
            <person name="Abe K."/>
            <person name="Yokota A."/>
            <person name="Staudigel H."/>
            <person name="Tebo B.M."/>
        </authorList>
    </citation>
    <scope>NUCLEOTIDE SEQUENCE [LARGE SCALE GENOMIC DNA]</scope>
    <source>
        <strain evidence="2 3">WC8-2</strain>
    </source>
</reference>
<evidence type="ECO:0008006" key="4">
    <source>
        <dbReference type="Google" id="ProtNLM"/>
    </source>
</evidence>
<organism evidence="2 3">
    <name type="scientific">Vulcanimicrobium alpinum</name>
    <dbReference type="NCBI Taxonomy" id="3016050"/>
    <lineage>
        <taxon>Bacteria</taxon>
        <taxon>Bacillati</taxon>
        <taxon>Vulcanimicrobiota</taxon>
        <taxon>Vulcanimicrobiia</taxon>
        <taxon>Vulcanimicrobiales</taxon>
        <taxon>Vulcanimicrobiaceae</taxon>
        <taxon>Vulcanimicrobium</taxon>
    </lineage>
</organism>
<gene>
    <name evidence="2" type="ORF">WPS_25150</name>
</gene>
<keyword evidence="3" id="KW-1185">Reference proteome</keyword>
<feature type="region of interest" description="Disordered" evidence="1">
    <location>
        <begin position="273"/>
        <end position="295"/>
    </location>
</feature>
<dbReference type="EMBL" id="AP025523">
    <property type="protein sequence ID" value="BDE07239.1"/>
    <property type="molecule type" value="Genomic_DNA"/>
</dbReference>
<name>A0AAN1XYE3_UNVUL</name>
<proteinExistence type="predicted"/>
<dbReference type="SUPFAM" id="SSF47240">
    <property type="entry name" value="Ferritin-like"/>
    <property type="match status" value="1"/>
</dbReference>
<dbReference type="RefSeq" id="WP_317994847.1">
    <property type="nucleotide sequence ID" value="NZ_AP025523.1"/>
</dbReference>
<dbReference type="KEGG" id="vab:WPS_25150"/>
<sequence>MRPGTPEHRELFCRTFIATHNPFEPEALPWPELDELHLGRLRAFPLWSYARSIEQRAGRMVSAFAQTLDDPLIREAVALQGVEETRHGRLMAHVTRRYGIDVPDLAIPDPPARREDWMVFGFGECTDSFVGFGAFAIARRKGLFPESLMRIFDDVLFEEARHITFFINWWRYELARAGRDGLLSRASESVRYHARAVVGTAQGGADVPQLPEMSPEQIKAMIGDVTPVMFLEAALAENRRHMARLDRRLIKPRLMPGLATALLLALRMLPPRADSAATSSPRPLRAAQDDERSAA</sequence>
<protein>
    <recommendedName>
        <fullName evidence="4">Ferritin-like domain-containing protein</fullName>
    </recommendedName>
</protein>
<evidence type="ECO:0000313" key="2">
    <source>
        <dbReference type="EMBL" id="BDE07239.1"/>
    </source>
</evidence>
<accession>A0AAN1XYE3</accession>